<keyword evidence="1" id="KW-1133">Transmembrane helix</keyword>
<protein>
    <submittedName>
        <fullName evidence="2">Uncharacterized protein</fullName>
    </submittedName>
</protein>
<keyword evidence="1" id="KW-0812">Transmembrane</keyword>
<reference evidence="2 3" key="1">
    <citation type="submission" date="2018-09" db="EMBL/GenBank/DDBJ databases">
        <authorList>
            <person name="Le Fleche-Mateos A."/>
        </authorList>
    </citation>
    <scope>NUCLEOTIDE SEQUENCE [LARGE SCALE GENOMIC DNA]</scope>
    <source>
        <strain evidence="2 3">DSM 27399</strain>
    </source>
</reference>
<dbReference type="EMBL" id="RAHH01000035">
    <property type="protein sequence ID" value="RJT37371.1"/>
    <property type="molecule type" value="Genomic_DNA"/>
</dbReference>
<accession>A0A419N350</accession>
<dbReference type="RefSeq" id="WP_120134844.1">
    <property type="nucleotide sequence ID" value="NZ_RAHH01000035.1"/>
</dbReference>
<sequence>MPVYLDEVPDEAPRIKRPGTKKWLGCLAFFIVIGCVLSFWLWTSSREGLVFWLTALGLPFCLWGLCAGLRRCSYKADQVWAESWNEERARLLKEEITRGQRKAWVIVSGVMTQAGNSAEKLSSAIASSSPVLQMQKPRAGGVPVRHSRMPGFQDQQEPAEFEGAIKALLNQITLPLGKMPVDMPCWLMTDCNVKNLPDADRRIAEIISSYTDRTFMPLQGKGFIALDRWLDNVWRKPALLLNISAVIRDKPHEGGGEALTLTLMLNREHPEYPDAVRLHRPEKNKSASLTKTLSRALLWGPLPPEDVTGSWITGPELAQGGKWNTACEENGLTINMTQDHKNIDDFIGYTGSCAPWIAVALAAIFARSGKPQVMAVETATNGIWIAGVTPGNNAGITQDSL</sequence>
<feature type="transmembrane region" description="Helical" evidence="1">
    <location>
        <begin position="346"/>
        <end position="366"/>
    </location>
</feature>
<proteinExistence type="predicted"/>
<dbReference type="AlphaFoldDB" id="A0A419N350"/>
<evidence type="ECO:0000313" key="2">
    <source>
        <dbReference type="EMBL" id="RJT37371.1"/>
    </source>
</evidence>
<gene>
    <name evidence="2" type="ORF">D6C13_22155</name>
</gene>
<feature type="transmembrane region" description="Helical" evidence="1">
    <location>
        <begin position="49"/>
        <end position="69"/>
    </location>
</feature>
<organism evidence="2 3">
    <name type="scientific">Rahnella woolbedingensis</name>
    <dbReference type="NCBI Taxonomy" id="1510574"/>
    <lineage>
        <taxon>Bacteria</taxon>
        <taxon>Pseudomonadati</taxon>
        <taxon>Pseudomonadota</taxon>
        <taxon>Gammaproteobacteria</taxon>
        <taxon>Enterobacterales</taxon>
        <taxon>Yersiniaceae</taxon>
        <taxon>Rahnella</taxon>
    </lineage>
</organism>
<comment type="caution">
    <text evidence="2">The sequence shown here is derived from an EMBL/GenBank/DDBJ whole genome shotgun (WGS) entry which is preliminary data.</text>
</comment>
<dbReference type="Proteomes" id="UP000284908">
    <property type="component" value="Unassembled WGS sequence"/>
</dbReference>
<name>A0A419N350_9GAMM</name>
<feature type="transmembrane region" description="Helical" evidence="1">
    <location>
        <begin position="23"/>
        <end position="43"/>
    </location>
</feature>
<evidence type="ECO:0000256" key="1">
    <source>
        <dbReference type="SAM" id="Phobius"/>
    </source>
</evidence>
<keyword evidence="1" id="KW-0472">Membrane</keyword>
<evidence type="ECO:0000313" key="3">
    <source>
        <dbReference type="Proteomes" id="UP000284908"/>
    </source>
</evidence>
<keyword evidence="3" id="KW-1185">Reference proteome</keyword>
<dbReference type="OrthoDB" id="6461993at2"/>